<reference evidence="3 4" key="1">
    <citation type="submission" date="2022-01" db="EMBL/GenBank/DDBJ databases">
        <title>A chromosomal length assembly of Cordylochernes scorpioides.</title>
        <authorList>
            <person name="Zeh D."/>
            <person name="Zeh J."/>
        </authorList>
    </citation>
    <scope>NUCLEOTIDE SEQUENCE [LARGE SCALE GENOMIC DNA]</scope>
    <source>
        <strain evidence="3">IN4F17</strain>
        <tissue evidence="3">Whole Body</tissue>
    </source>
</reference>
<proteinExistence type="predicted"/>
<dbReference type="SMART" id="SM00228">
    <property type="entry name" value="PDZ"/>
    <property type="match status" value="4"/>
</dbReference>
<feature type="domain" description="PDZ" evidence="2">
    <location>
        <begin position="517"/>
        <end position="599"/>
    </location>
</feature>
<feature type="domain" description="PDZ" evidence="2">
    <location>
        <begin position="604"/>
        <end position="686"/>
    </location>
</feature>
<evidence type="ECO:0000256" key="1">
    <source>
        <dbReference type="SAM" id="MobiDB-lite"/>
    </source>
</evidence>
<dbReference type="CDD" id="cd06734">
    <property type="entry name" value="PDZ4_MAGI-1_3-like"/>
    <property type="match status" value="1"/>
</dbReference>
<dbReference type="Gene3D" id="2.30.42.10">
    <property type="match status" value="4"/>
</dbReference>
<dbReference type="InterPro" id="IPR036034">
    <property type="entry name" value="PDZ_sf"/>
</dbReference>
<dbReference type="InterPro" id="IPR001478">
    <property type="entry name" value="PDZ"/>
</dbReference>
<feature type="domain" description="PDZ" evidence="2">
    <location>
        <begin position="3"/>
        <end position="72"/>
    </location>
</feature>
<feature type="domain" description="PDZ" evidence="2">
    <location>
        <begin position="112"/>
        <end position="175"/>
    </location>
</feature>
<dbReference type="PANTHER" id="PTHR10316:SF40">
    <property type="entry name" value="LD27118P"/>
    <property type="match status" value="1"/>
</dbReference>
<dbReference type="PROSITE" id="PS50106">
    <property type="entry name" value="PDZ"/>
    <property type="match status" value="4"/>
</dbReference>
<keyword evidence="4" id="KW-1185">Reference proteome</keyword>
<dbReference type="PANTHER" id="PTHR10316">
    <property type="entry name" value="MEMBRANE ASSOCIATED GUANYLATE KINASE-RELATED"/>
    <property type="match status" value="1"/>
</dbReference>
<evidence type="ECO:0000313" key="3">
    <source>
        <dbReference type="EMBL" id="UYV73810.1"/>
    </source>
</evidence>
<dbReference type="CDD" id="cd06732">
    <property type="entry name" value="PDZ2_MAGI-1_3-like"/>
    <property type="match status" value="1"/>
</dbReference>
<accession>A0ABY6KY55</accession>
<dbReference type="Pfam" id="PF00595">
    <property type="entry name" value="PDZ"/>
    <property type="match status" value="4"/>
</dbReference>
<dbReference type="SUPFAM" id="SSF50156">
    <property type="entry name" value="PDZ domain-like"/>
    <property type="match status" value="4"/>
</dbReference>
<name>A0ABY6KY55_9ARAC</name>
<dbReference type="CDD" id="cd06731">
    <property type="entry name" value="PDZ1_MAGI-1_3-like"/>
    <property type="match status" value="1"/>
</dbReference>
<evidence type="ECO:0000313" key="4">
    <source>
        <dbReference type="Proteomes" id="UP001235939"/>
    </source>
</evidence>
<dbReference type="Proteomes" id="UP001235939">
    <property type="component" value="Chromosome 11"/>
</dbReference>
<organism evidence="3 4">
    <name type="scientific">Cordylochernes scorpioides</name>
    <dbReference type="NCBI Taxonomy" id="51811"/>
    <lineage>
        <taxon>Eukaryota</taxon>
        <taxon>Metazoa</taxon>
        <taxon>Ecdysozoa</taxon>
        <taxon>Arthropoda</taxon>
        <taxon>Chelicerata</taxon>
        <taxon>Arachnida</taxon>
        <taxon>Pseudoscorpiones</taxon>
        <taxon>Cheliferoidea</taxon>
        <taxon>Chernetidae</taxon>
        <taxon>Cordylochernes</taxon>
    </lineage>
</organism>
<feature type="compositionally biased region" description="Polar residues" evidence="1">
    <location>
        <begin position="279"/>
        <end position="387"/>
    </location>
</feature>
<dbReference type="EMBL" id="CP092873">
    <property type="protein sequence ID" value="UYV73810.1"/>
    <property type="molecule type" value="Genomic_DNA"/>
</dbReference>
<dbReference type="CDD" id="cd06733">
    <property type="entry name" value="PDZ3_MAGI-1_3-like"/>
    <property type="match status" value="1"/>
</dbReference>
<protein>
    <submittedName>
        <fullName evidence="3">MAGI3</fullName>
    </submittedName>
</protein>
<evidence type="ECO:0000259" key="2">
    <source>
        <dbReference type="PROSITE" id="PS50106"/>
    </source>
</evidence>
<sequence>MITTMLVKGSKGLGFTVVGGEKECEFLQIKSVVPHGVAWCDGKLQTGDVLVEINGTLVLGYQHPAMVALFQSIPMGAEVTLTVCRGYPLPFDLKDPHNEVHTTVAFSQELISVDIVKGPEGFGFTIADSSYGQKVKKILDAERCKRLQEGDVLVQVNAQQVRATPHSDVVALLKSCPAGKSANLVVQRGGQMVQVRAPKSKQSSSGGGEPKEASRPLYRSKTPTADLFSSAVREKEIIQRPKTPLVDTRHWSEPNHYSSPQYSSGIPQYSSSGQYSGVGTPNSHYQTSVTPNSGSHYQNSAGHGTPNSGSHYQNPGTPNSNRQYPGSSVHGTPTSSQYAGAHGTPTSSQYAGVHGTPTSSQYAGVHGTPTSSQYAGAHGTPTSSTSESHYPPAYLPHHYPPSHHFSHPSQYSPHYYPPTNHYYSPSPTLPAHHQLSPNTSHYGTSLSAYQDHYQAVEPGPLADSDQPYYPTRKYYCSGTTDPYLSQFFHPFQPCSYEPFNNPPNNNNNNRRQYSRFIVSLQKQDNGFGFRILGGTEEGTKITIGHIVPGGAADLDGRIKMKDELLAVDGQNVMGASHHQVVQLMAAAAQTGYVNLTLRRPSSYDVNVLRREDEGFGFVIISSVNRAGSTIGRIIENSPADRCGQLRIGDKILAVNGMPITQMQHGEIVNLIKDSGYSVLLTVEPNLAMAAALQKIDIDPEQQLYTSKIVDIAAAVIEMETSEALHWTRQQQQHLLYTIKGS</sequence>
<feature type="compositionally biased region" description="Low complexity" evidence="1">
    <location>
        <begin position="388"/>
        <end position="397"/>
    </location>
</feature>
<gene>
    <name evidence="3" type="ORF">LAZ67_11000975</name>
</gene>
<feature type="region of interest" description="Disordered" evidence="1">
    <location>
        <begin position="190"/>
        <end position="397"/>
    </location>
</feature>
<feature type="compositionally biased region" description="Low complexity" evidence="1">
    <location>
        <begin position="257"/>
        <end position="277"/>
    </location>
</feature>